<dbReference type="PANTHER" id="PTHR34154:SF3">
    <property type="entry name" value="ALKALI-SENSITIVE LINKAGE PROTEIN 1"/>
    <property type="match status" value="1"/>
</dbReference>
<dbReference type="SUPFAM" id="SSF51445">
    <property type="entry name" value="(Trans)glycosidases"/>
    <property type="match status" value="1"/>
</dbReference>
<keyword evidence="4" id="KW-1185">Reference proteome</keyword>
<comment type="caution">
    <text evidence="3">The sequence shown here is derived from an EMBL/GenBank/DDBJ whole genome shotgun (WGS) entry which is preliminary data.</text>
</comment>
<accession>A0ABP7AMZ4</accession>
<dbReference type="PANTHER" id="PTHR34154">
    <property type="entry name" value="ALKALI-SENSITIVE LINKAGE PROTEIN 1"/>
    <property type="match status" value="1"/>
</dbReference>
<reference evidence="4" key="1">
    <citation type="journal article" date="2019" name="Int. J. Syst. Evol. Microbiol.">
        <title>The Global Catalogue of Microorganisms (GCM) 10K type strain sequencing project: providing services to taxonomists for standard genome sequencing and annotation.</title>
        <authorList>
            <consortium name="The Broad Institute Genomics Platform"/>
            <consortium name="The Broad Institute Genome Sequencing Center for Infectious Disease"/>
            <person name="Wu L."/>
            <person name="Ma J."/>
        </authorList>
    </citation>
    <scope>NUCLEOTIDE SEQUENCE [LARGE SCALE GENOMIC DNA]</scope>
    <source>
        <strain evidence="4">JCM 16902</strain>
    </source>
</reference>
<dbReference type="EMBL" id="BAAAZO010000012">
    <property type="protein sequence ID" value="GAA3636105.1"/>
    <property type="molecule type" value="Genomic_DNA"/>
</dbReference>
<name>A0ABP7AMZ4_9ACTN</name>
<feature type="region of interest" description="Disordered" evidence="1">
    <location>
        <begin position="57"/>
        <end position="133"/>
    </location>
</feature>
<evidence type="ECO:0000313" key="4">
    <source>
        <dbReference type="Proteomes" id="UP001501074"/>
    </source>
</evidence>
<feature type="domain" description="Asl1-like glycosyl hydrolase catalytic" evidence="2">
    <location>
        <begin position="132"/>
        <end position="354"/>
    </location>
</feature>
<dbReference type="Proteomes" id="UP001501074">
    <property type="component" value="Unassembled WGS sequence"/>
</dbReference>
<dbReference type="InterPro" id="IPR024655">
    <property type="entry name" value="Asl1_glyco_hydro_catalytic"/>
</dbReference>
<sequence length="361" mass="38244">MTQSRSTVRRRRPTRLSRRALSAGVASLIGVIVLAAGASAYTLAPSRSDDGAVRAAATLTPPTPSHRPGRHHATRPVTPSATTTVAPAPSPSMSATTSYSPTTTPAGGSPAVTPTPSASPDPLSKPYKGVANSSCSDMDRLSVSWFYNWTTTTDCPGHGFVPMVAGKSEKTEAAVRSAIDRIAQAGYRSVLGFNEPNKADQANLSVQQVVSMWPALSSNPAVAVGSPATSADTAGQAWFSSFMDQVAAKNLRVDFIAVHWYGWNAGSCDASASQLESYLNWVQSKAGGRPIWITEWGCMNQSNPSQTSVSAFYQGAVKMLARHQQVERYAWYPWNTNNNLVAGDGTLTEIGKAFAQARSTS</sequence>
<dbReference type="RefSeq" id="WP_231488817.1">
    <property type="nucleotide sequence ID" value="NZ_BAAAZO010000012.1"/>
</dbReference>
<evidence type="ECO:0000313" key="3">
    <source>
        <dbReference type="EMBL" id="GAA3636105.1"/>
    </source>
</evidence>
<protein>
    <recommendedName>
        <fullName evidence="2">Asl1-like glycosyl hydrolase catalytic domain-containing protein</fullName>
    </recommendedName>
</protein>
<gene>
    <name evidence="3" type="ORF">GCM10022223_63180</name>
</gene>
<dbReference type="InterPro" id="IPR017853">
    <property type="entry name" value="GH"/>
</dbReference>
<evidence type="ECO:0000256" key="1">
    <source>
        <dbReference type="SAM" id="MobiDB-lite"/>
    </source>
</evidence>
<feature type="compositionally biased region" description="Low complexity" evidence="1">
    <location>
        <begin position="75"/>
        <end position="122"/>
    </location>
</feature>
<dbReference type="Pfam" id="PF11790">
    <property type="entry name" value="Glyco_hydro_cc"/>
    <property type="match status" value="1"/>
</dbReference>
<evidence type="ECO:0000259" key="2">
    <source>
        <dbReference type="Pfam" id="PF11790"/>
    </source>
</evidence>
<dbReference type="InterPro" id="IPR053183">
    <property type="entry name" value="ASL1"/>
</dbReference>
<proteinExistence type="predicted"/>
<organism evidence="3 4">
    <name type="scientific">Kineosporia mesophila</name>
    <dbReference type="NCBI Taxonomy" id="566012"/>
    <lineage>
        <taxon>Bacteria</taxon>
        <taxon>Bacillati</taxon>
        <taxon>Actinomycetota</taxon>
        <taxon>Actinomycetes</taxon>
        <taxon>Kineosporiales</taxon>
        <taxon>Kineosporiaceae</taxon>
        <taxon>Kineosporia</taxon>
    </lineage>
</organism>
<dbReference type="Gene3D" id="3.20.20.80">
    <property type="entry name" value="Glycosidases"/>
    <property type="match status" value="1"/>
</dbReference>